<reference evidence="1" key="1">
    <citation type="submission" date="2014-09" db="EMBL/GenBank/DDBJ databases">
        <authorList>
            <person name="Magalhaes I.L.F."/>
            <person name="Oliveira U."/>
            <person name="Santos F.R."/>
            <person name="Vidigal T.H.D.A."/>
            <person name="Brescovit A.D."/>
            <person name="Santos A.J."/>
        </authorList>
    </citation>
    <scope>NUCLEOTIDE SEQUENCE</scope>
    <source>
        <tissue evidence="1">Shoot tissue taken approximately 20 cm above the soil surface</tissue>
    </source>
</reference>
<evidence type="ECO:0000313" key="1">
    <source>
        <dbReference type="EMBL" id="JAD25411.1"/>
    </source>
</evidence>
<reference evidence="1" key="2">
    <citation type="journal article" date="2015" name="Data Brief">
        <title>Shoot transcriptome of the giant reed, Arundo donax.</title>
        <authorList>
            <person name="Barrero R.A."/>
            <person name="Guerrero F.D."/>
            <person name="Moolhuijzen P."/>
            <person name="Goolsby J.A."/>
            <person name="Tidwell J."/>
            <person name="Bellgard S.E."/>
            <person name="Bellgard M.I."/>
        </authorList>
    </citation>
    <scope>NUCLEOTIDE SEQUENCE</scope>
    <source>
        <tissue evidence="1">Shoot tissue taken approximately 20 cm above the soil surface</tissue>
    </source>
</reference>
<organism evidence="1">
    <name type="scientific">Arundo donax</name>
    <name type="common">Giant reed</name>
    <name type="synonym">Donax arundinaceus</name>
    <dbReference type="NCBI Taxonomy" id="35708"/>
    <lineage>
        <taxon>Eukaryota</taxon>
        <taxon>Viridiplantae</taxon>
        <taxon>Streptophyta</taxon>
        <taxon>Embryophyta</taxon>
        <taxon>Tracheophyta</taxon>
        <taxon>Spermatophyta</taxon>
        <taxon>Magnoliopsida</taxon>
        <taxon>Liliopsida</taxon>
        <taxon>Poales</taxon>
        <taxon>Poaceae</taxon>
        <taxon>PACMAD clade</taxon>
        <taxon>Arundinoideae</taxon>
        <taxon>Arundineae</taxon>
        <taxon>Arundo</taxon>
    </lineage>
</organism>
<dbReference type="EMBL" id="GBRH01272484">
    <property type="protein sequence ID" value="JAD25411.1"/>
    <property type="molecule type" value="Transcribed_RNA"/>
</dbReference>
<proteinExistence type="predicted"/>
<protein>
    <submittedName>
        <fullName evidence="1">Uncharacterized protein</fullName>
    </submittedName>
</protein>
<dbReference type="AlphaFoldDB" id="A0A0A8YHG4"/>
<name>A0A0A8YHG4_ARUDO</name>
<accession>A0A0A8YHG4</accession>
<sequence length="90" mass="10220">MQLPAPGKRHPRSSYLSTPAVADVLPSTSVKRLHYIQRTIGNFLQYSNNSTSTRRGNIESFKIIKRAWKLISMVLQKEKMLITGTTAIFK</sequence>